<proteinExistence type="predicted"/>
<reference evidence="2" key="1">
    <citation type="submission" date="2020-10" db="EMBL/GenBank/DDBJ databases">
        <authorList>
            <person name="Gilroy R."/>
        </authorList>
    </citation>
    <scope>NUCLEOTIDE SEQUENCE</scope>
    <source>
        <strain evidence="2">B3-4054</strain>
    </source>
</reference>
<organism evidence="2 3">
    <name type="scientific">Candidatus Avitreponema avistercoris</name>
    <dbReference type="NCBI Taxonomy" id="2840705"/>
    <lineage>
        <taxon>Bacteria</taxon>
        <taxon>Pseudomonadati</taxon>
        <taxon>Spirochaetota</taxon>
        <taxon>Spirochaetia</taxon>
        <taxon>Spirochaetales</taxon>
        <taxon>Candidatus Avitreponema</taxon>
    </lineage>
</organism>
<evidence type="ECO:0000313" key="3">
    <source>
        <dbReference type="Proteomes" id="UP000823616"/>
    </source>
</evidence>
<sequence>MNWLAAHAGTAGTALVVGAVLFFAVRKIIRDVKKGRPCCGGNCAACGCCRSSYPEKTPEKGKV</sequence>
<reference evidence="2" key="2">
    <citation type="journal article" date="2021" name="PeerJ">
        <title>Extensive microbial diversity within the chicken gut microbiome revealed by metagenomics and culture.</title>
        <authorList>
            <person name="Gilroy R."/>
            <person name="Ravi A."/>
            <person name="Getino M."/>
            <person name="Pursley I."/>
            <person name="Horton D.L."/>
            <person name="Alikhan N.F."/>
            <person name="Baker D."/>
            <person name="Gharbi K."/>
            <person name="Hall N."/>
            <person name="Watson M."/>
            <person name="Adriaenssens E.M."/>
            <person name="Foster-Nyarko E."/>
            <person name="Jarju S."/>
            <person name="Secka A."/>
            <person name="Antonio M."/>
            <person name="Oren A."/>
            <person name="Chaudhuri R.R."/>
            <person name="La Ragione R."/>
            <person name="Hildebrand F."/>
            <person name="Pallen M.J."/>
        </authorList>
    </citation>
    <scope>NUCLEOTIDE SEQUENCE</scope>
    <source>
        <strain evidence="2">B3-4054</strain>
    </source>
</reference>
<accession>A0A9D9EN13</accession>
<dbReference type="Proteomes" id="UP000823616">
    <property type="component" value="Unassembled WGS sequence"/>
</dbReference>
<dbReference type="Pfam" id="PF12669">
    <property type="entry name" value="FeoB_associated"/>
    <property type="match status" value="1"/>
</dbReference>
<gene>
    <name evidence="2" type="ORF">IAA96_03525</name>
</gene>
<dbReference type="EMBL" id="JADIMS010000055">
    <property type="protein sequence ID" value="MBO8450157.1"/>
    <property type="molecule type" value="Genomic_DNA"/>
</dbReference>
<keyword evidence="1" id="KW-0472">Membrane</keyword>
<evidence type="ECO:0000256" key="1">
    <source>
        <dbReference type="SAM" id="Phobius"/>
    </source>
</evidence>
<keyword evidence="1" id="KW-1133">Transmembrane helix</keyword>
<evidence type="ECO:0000313" key="2">
    <source>
        <dbReference type="EMBL" id="MBO8450157.1"/>
    </source>
</evidence>
<protein>
    <submittedName>
        <fullName evidence="2">FeoB-associated Cys-rich membrane protein</fullName>
    </submittedName>
</protein>
<comment type="caution">
    <text evidence="2">The sequence shown here is derived from an EMBL/GenBank/DDBJ whole genome shotgun (WGS) entry which is preliminary data.</text>
</comment>
<feature type="transmembrane region" description="Helical" evidence="1">
    <location>
        <begin position="6"/>
        <end position="25"/>
    </location>
</feature>
<dbReference type="AlphaFoldDB" id="A0A9D9EN13"/>
<name>A0A9D9EN13_9SPIR</name>
<keyword evidence="1" id="KW-0812">Transmembrane</keyword>